<organism evidence="2 3">
    <name type="scientific">Pasteurella canis</name>
    <dbReference type="NCBI Taxonomy" id="753"/>
    <lineage>
        <taxon>Bacteria</taxon>
        <taxon>Pseudomonadati</taxon>
        <taxon>Pseudomonadota</taxon>
        <taxon>Gammaproteobacteria</taxon>
        <taxon>Pasteurellales</taxon>
        <taxon>Pasteurellaceae</taxon>
        <taxon>Pasteurella</taxon>
    </lineage>
</organism>
<dbReference type="PANTHER" id="PTHR39594">
    <property type="entry name" value="PROTEIN YCHQ"/>
    <property type="match status" value="1"/>
</dbReference>
<feature type="transmembrane region" description="Helical" evidence="1">
    <location>
        <begin position="72"/>
        <end position="90"/>
    </location>
</feature>
<feature type="transmembrane region" description="Helical" evidence="1">
    <location>
        <begin position="12"/>
        <end position="36"/>
    </location>
</feature>
<reference evidence="2 3" key="1">
    <citation type="submission" date="2018-06" db="EMBL/GenBank/DDBJ databases">
        <authorList>
            <consortium name="Pathogen Informatics"/>
            <person name="Doyle S."/>
        </authorList>
    </citation>
    <scope>NUCLEOTIDE SEQUENCE [LARGE SCALE GENOMIC DNA]</scope>
    <source>
        <strain evidence="2 3">NCTC11621</strain>
    </source>
</reference>
<dbReference type="Pfam" id="PF04247">
    <property type="entry name" value="SirB"/>
    <property type="match status" value="1"/>
</dbReference>
<accession>A0A379ET29</accession>
<dbReference type="InterPro" id="IPR007360">
    <property type="entry name" value="SirB"/>
</dbReference>
<evidence type="ECO:0000313" key="3">
    <source>
        <dbReference type="Proteomes" id="UP000254704"/>
    </source>
</evidence>
<keyword evidence="1" id="KW-1133">Transmembrane helix</keyword>
<evidence type="ECO:0000256" key="1">
    <source>
        <dbReference type="SAM" id="Phobius"/>
    </source>
</evidence>
<gene>
    <name evidence="2" type="ORF">NCTC11621_00589</name>
</gene>
<dbReference type="PIRSF" id="PIRSF005610">
    <property type="entry name" value="SirB"/>
    <property type="match status" value="1"/>
</dbReference>
<dbReference type="PANTHER" id="PTHR39594:SF1">
    <property type="entry name" value="PROTEIN YCHQ"/>
    <property type="match status" value="1"/>
</dbReference>
<proteinExistence type="predicted"/>
<keyword evidence="1" id="KW-0472">Membrane</keyword>
<name>A0A379ET29_9PAST</name>
<feature type="transmembrane region" description="Helical" evidence="1">
    <location>
        <begin position="42"/>
        <end position="60"/>
    </location>
</feature>
<evidence type="ECO:0000313" key="2">
    <source>
        <dbReference type="EMBL" id="SUC09549.1"/>
    </source>
</evidence>
<dbReference type="AlphaFoldDB" id="A0A379ET29"/>
<keyword evidence="1" id="KW-0812">Transmembrane</keyword>
<dbReference type="Proteomes" id="UP000254704">
    <property type="component" value="Unassembled WGS sequence"/>
</dbReference>
<dbReference type="GO" id="GO:0005886">
    <property type="term" value="C:plasma membrane"/>
    <property type="evidence" value="ECO:0007669"/>
    <property type="project" value="TreeGrafter"/>
</dbReference>
<protein>
    <submittedName>
        <fullName evidence="2">Invasion gene expression up-regulator, SirB</fullName>
    </submittedName>
</protein>
<sequence length="91" mass="10424">MVATGKNWRDYTLLKILPHLTDTLLLATGIVLFILSDRSLEPLFIVKMVLIIMYITESIKAFNKKDYQLKKAYLVSSILSLVCVIIIAYFI</sequence>
<dbReference type="EMBL" id="UGTV01000015">
    <property type="protein sequence ID" value="SUC09549.1"/>
    <property type="molecule type" value="Genomic_DNA"/>
</dbReference>